<dbReference type="NCBIfam" id="TIGR04363">
    <property type="entry name" value="LD_lanti_pre"/>
    <property type="match status" value="1"/>
</dbReference>
<evidence type="ECO:0000313" key="2">
    <source>
        <dbReference type="Proteomes" id="UP001500665"/>
    </source>
</evidence>
<sequence>MSVLTHESPAAVLEDDDFVLDMRVVETLTPLMGNCSTSDGCGSTCQTSACNSGVANPV</sequence>
<evidence type="ECO:0008006" key="3">
    <source>
        <dbReference type="Google" id="ProtNLM"/>
    </source>
</evidence>
<dbReference type="EMBL" id="BAAAHH010000017">
    <property type="protein sequence ID" value="GAA0956192.1"/>
    <property type="molecule type" value="Genomic_DNA"/>
</dbReference>
<name>A0ABN1RFF8_9ACTN</name>
<dbReference type="RefSeq" id="WP_344242572.1">
    <property type="nucleotide sequence ID" value="NZ_BAAAHH010000017.1"/>
</dbReference>
<organism evidence="1 2">
    <name type="scientific">Actinocorallia libanotica</name>
    <dbReference type="NCBI Taxonomy" id="46162"/>
    <lineage>
        <taxon>Bacteria</taxon>
        <taxon>Bacillati</taxon>
        <taxon>Actinomycetota</taxon>
        <taxon>Actinomycetes</taxon>
        <taxon>Streptosporangiales</taxon>
        <taxon>Thermomonosporaceae</taxon>
        <taxon>Actinocorallia</taxon>
    </lineage>
</organism>
<dbReference type="InterPro" id="IPR027575">
    <property type="entry name" value="LD_lanti_pre"/>
</dbReference>
<evidence type="ECO:0000313" key="1">
    <source>
        <dbReference type="EMBL" id="GAA0956192.1"/>
    </source>
</evidence>
<dbReference type="Proteomes" id="UP001500665">
    <property type="component" value="Unassembled WGS sequence"/>
</dbReference>
<comment type="caution">
    <text evidence="1">The sequence shown here is derived from an EMBL/GenBank/DDBJ whole genome shotgun (WGS) entry which is preliminary data.</text>
</comment>
<keyword evidence="2" id="KW-1185">Reference proteome</keyword>
<gene>
    <name evidence="1" type="ORF">GCM10009550_41940</name>
</gene>
<proteinExistence type="predicted"/>
<reference evidence="1 2" key="1">
    <citation type="journal article" date="2019" name="Int. J. Syst. Evol. Microbiol.">
        <title>The Global Catalogue of Microorganisms (GCM) 10K type strain sequencing project: providing services to taxonomists for standard genome sequencing and annotation.</title>
        <authorList>
            <consortium name="The Broad Institute Genomics Platform"/>
            <consortium name="The Broad Institute Genome Sequencing Center for Infectious Disease"/>
            <person name="Wu L."/>
            <person name="Ma J."/>
        </authorList>
    </citation>
    <scope>NUCLEOTIDE SEQUENCE [LARGE SCALE GENOMIC DNA]</scope>
    <source>
        <strain evidence="1 2">JCM 10696</strain>
    </source>
</reference>
<accession>A0ABN1RFF8</accession>
<protein>
    <recommendedName>
        <fullName evidence="3">FxLD family lantipeptide</fullName>
    </recommendedName>
</protein>